<organism evidence="2 3">
    <name type="scientific">Klebsormidium nitens</name>
    <name type="common">Green alga</name>
    <name type="synonym">Ulothrix nitens</name>
    <dbReference type="NCBI Taxonomy" id="105231"/>
    <lineage>
        <taxon>Eukaryota</taxon>
        <taxon>Viridiplantae</taxon>
        <taxon>Streptophyta</taxon>
        <taxon>Klebsormidiophyceae</taxon>
        <taxon>Klebsormidiales</taxon>
        <taxon>Klebsormidiaceae</taxon>
        <taxon>Klebsormidium</taxon>
    </lineage>
</organism>
<dbReference type="Proteomes" id="UP000054558">
    <property type="component" value="Unassembled WGS sequence"/>
</dbReference>
<protein>
    <submittedName>
        <fullName evidence="2">Uncharacterized protein</fullName>
    </submittedName>
</protein>
<proteinExistence type="predicted"/>
<accession>A0A1Y1ILF3</accession>
<evidence type="ECO:0000313" key="2">
    <source>
        <dbReference type="EMBL" id="GAQ90269.1"/>
    </source>
</evidence>
<dbReference type="AlphaFoldDB" id="A0A1Y1ILF3"/>
<feature type="region of interest" description="Disordered" evidence="1">
    <location>
        <begin position="1"/>
        <end position="54"/>
    </location>
</feature>
<feature type="compositionally biased region" description="Basic residues" evidence="1">
    <location>
        <begin position="1"/>
        <end position="10"/>
    </location>
</feature>
<feature type="compositionally biased region" description="Basic and acidic residues" evidence="1">
    <location>
        <begin position="11"/>
        <end position="33"/>
    </location>
</feature>
<evidence type="ECO:0000313" key="3">
    <source>
        <dbReference type="Proteomes" id="UP000054558"/>
    </source>
</evidence>
<dbReference type="EMBL" id="DF237569">
    <property type="protein sequence ID" value="GAQ90269.1"/>
    <property type="molecule type" value="Genomic_DNA"/>
</dbReference>
<evidence type="ECO:0000256" key="1">
    <source>
        <dbReference type="SAM" id="MobiDB-lite"/>
    </source>
</evidence>
<reference evidence="2 3" key="1">
    <citation type="journal article" date="2014" name="Nat. Commun.">
        <title>Klebsormidium flaccidum genome reveals primary factors for plant terrestrial adaptation.</title>
        <authorList>
            <person name="Hori K."/>
            <person name="Maruyama F."/>
            <person name="Fujisawa T."/>
            <person name="Togashi T."/>
            <person name="Yamamoto N."/>
            <person name="Seo M."/>
            <person name="Sato S."/>
            <person name="Yamada T."/>
            <person name="Mori H."/>
            <person name="Tajima N."/>
            <person name="Moriyama T."/>
            <person name="Ikeuchi M."/>
            <person name="Watanabe M."/>
            <person name="Wada H."/>
            <person name="Kobayashi K."/>
            <person name="Saito M."/>
            <person name="Masuda T."/>
            <person name="Sasaki-Sekimoto Y."/>
            <person name="Mashiguchi K."/>
            <person name="Awai K."/>
            <person name="Shimojima M."/>
            <person name="Masuda S."/>
            <person name="Iwai M."/>
            <person name="Nobusawa T."/>
            <person name="Narise T."/>
            <person name="Kondo S."/>
            <person name="Saito H."/>
            <person name="Sato R."/>
            <person name="Murakawa M."/>
            <person name="Ihara Y."/>
            <person name="Oshima-Yamada Y."/>
            <person name="Ohtaka K."/>
            <person name="Satoh M."/>
            <person name="Sonobe K."/>
            <person name="Ishii M."/>
            <person name="Ohtani R."/>
            <person name="Kanamori-Sato M."/>
            <person name="Honoki R."/>
            <person name="Miyazaki D."/>
            <person name="Mochizuki H."/>
            <person name="Umetsu J."/>
            <person name="Higashi K."/>
            <person name="Shibata D."/>
            <person name="Kamiya Y."/>
            <person name="Sato N."/>
            <person name="Nakamura Y."/>
            <person name="Tabata S."/>
            <person name="Ida S."/>
            <person name="Kurokawa K."/>
            <person name="Ohta H."/>
        </authorList>
    </citation>
    <scope>NUCLEOTIDE SEQUENCE [LARGE SCALE GENOMIC DNA]</scope>
    <source>
        <strain evidence="2 3">NIES-2285</strain>
    </source>
</reference>
<name>A0A1Y1ILF3_KLENI</name>
<keyword evidence="3" id="KW-1185">Reference proteome</keyword>
<gene>
    <name evidence="2" type="ORF">KFL_006200090</name>
</gene>
<sequence>MPRGRHHSHGKKSEHAHATKQDHKAEREQHDSDSEQNDQAADGQIDRQAQPATYTAMTVDAKALEDAPPAGAAVGAGYDQQDGITKAKGITLPPDALPDQQAGMPNVPVAAMVVGAAEPAVPESGQHCRES</sequence>